<keyword evidence="2" id="KW-0812">Transmembrane</keyword>
<proteinExistence type="predicted"/>
<dbReference type="AlphaFoldDB" id="W9WVQ5"/>
<evidence type="ECO:0000256" key="1">
    <source>
        <dbReference type="ARBA" id="ARBA00004141"/>
    </source>
</evidence>
<accession>W9WVQ5</accession>
<dbReference type="EMBL" id="AMGX01000006">
    <property type="protein sequence ID" value="EXJ72023.1"/>
    <property type="molecule type" value="Genomic_DNA"/>
</dbReference>
<keyword evidence="6" id="KW-1185">Reference proteome</keyword>
<evidence type="ECO:0000256" key="4">
    <source>
        <dbReference type="ARBA" id="ARBA00023136"/>
    </source>
</evidence>
<dbReference type="GeneID" id="19189248"/>
<dbReference type="RefSeq" id="XP_007743321.1">
    <property type="nucleotide sequence ID" value="XM_007745131.1"/>
</dbReference>
<keyword evidence="4" id="KW-0472">Membrane</keyword>
<protein>
    <submittedName>
        <fullName evidence="5">Uncharacterized protein</fullName>
    </submittedName>
</protein>
<dbReference type="HOGENOM" id="CLU_2605850_0_0_1"/>
<organism evidence="5 6">
    <name type="scientific">Cladophialophora psammophila CBS 110553</name>
    <dbReference type="NCBI Taxonomy" id="1182543"/>
    <lineage>
        <taxon>Eukaryota</taxon>
        <taxon>Fungi</taxon>
        <taxon>Dikarya</taxon>
        <taxon>Ascomycota</taxon>
        <taxon>Pezizomycotina</taxon>
        <taxon>Eurotiomycetes</taxon>
        <taxon>Chaetothyriomycetidae</taxon>
        <taxon>Chaetothyriales</taxon>
        <taxon>Herpotrichiellaceae</taxon>
        <taxon>Cladophialophora</taxon>
    </lineage>
</organism>
<name>W9WVQ5_9EURO</name>
<evidence type="ECO:0000313" key="6">
    <source>
        <dbReference type="Proteomes" id="UP000019471"/>
    </source>
</evidence>
<dbReference type="Pfam" id="PF04479">
    <property type="entry name" value="RTA1"/>
    <property type="match status" value="1"/>
</dbReference>
<comment type="caution">
    <text evidence="5">The sequence shown here is derived from an EMBL/GenBank/DDBJ whole genome shotgun (WGS) entry which is preliminary data.</text>
</comment>
<evidence type="ECO:0000256" key="3">
    <source>
        <dbReference type="ARBA" id="ARBA00022989"/>
    </source>
</evidence>
<evidence type="ECO:0000256" key="2">
    <source>
        <dbReference type="ARBA" id="ARBA00022692"/>
    </source>
</evidence>
<reference evidence="5 6" key="1">
    <citation type="submission" date="2013-03" db="EMBL/GenBank/DDBJ databases">
        <title>The Genome Sequence of Cladophialophora psammophila CBS 110553.</title>
        <authorList>
            <consortium name="The Broad Institute Genomics Platform"/>
            <person name="Cuomo C."/>
            <person name="de Hoog S."/>
            <person name="Gorbushina A."/>
            <person name="Walker B."/>
            <person name="Young S.K."/>
            <person name="Zeng Q."/>
            <person name="Gargeya S."/>
            <person name="Fitzgerald M."/>
            <person name="Haas B."/>
            <person name="Abouelleil A."/>
            <person name="Allen A.W."/>
            <person name="Alvarado L."/>
            <person name="Arachchi H.M."/>
            <person name="Berlin A.M."/>
            <person name="Chapman S.B."/>
            <person name="Gainer-Dewar J."/>
            <person name="Goldberg J."/>
            <person name="Griggs A."/>
            <person name="Gujja S."/>
            <person name="Hansen M."/>
            <person name="Howarth C."/>
            <person name="Imamovic A."/>
            <person name="Ireland A."/>
            <person name="Larimer J."/>
            <person name="McCowan C."/>
            <person name="Murphy C."/>
            <person name="Pearson M."/>
            <person name="Poon T.W."/>
            <person name="Priest M."/>
            <person name="Roberts A."/>
            <person name="Saif S."/>
            <person name="Shea T."/>
            <person name="Sisk P."/>
            <person name="Sykes S."/>
            <person name="Wortman J."/>
            <person name="Nusbaum C."/>
            <person name="Birren B."/>
        </authorList>
    </citation>
    <scope>NUCLEOTIDE SEQUENCE [LARGE SCALE GENOMIC DNA]</scope>
    <source>
        <strain evidence="5 6">CBS 110553</strain>
    </source>
</reference>
<sequence length="79" mass="8656">MFESTTKTAAQYCIVYRIVEFASGSGSSLNTYINNHEWCVSVFDAAPMFFALLVVNIFHPGNVLSTGNIDAFAVPLNEC</sequence>
<gene>
    <name evidence="5" type="ORF">A1O5_04526</name>
</gene>
<dbReference type="Proteomes" id="UP000019471">
    <property type="component" value="Unassembled WGS sequence"/>
</dbReference>
<comment type="subcellular location">
    <subcellularLocation>
        <location evidence="1">Membrane</location>
        <topology evidence="1">Multi-pass membrane protein</topology>
    </subcellularLocation>
</comment>
<dbReference type="PANTHER" id="PTHR31465">
    <property type="entry name" value="PROTEIN RTA1-RELATED"/>
    <property type="match status" value="1"/>
</dbReference>
<dbReference type="PANTHER" id="PTHR31465:SF1">
    <property type="entry name" value="PROTEIN RTA1-RELATED"/>
    <property type="match status" value="1"/>
</dbReference>
<dbReference type="OrthoDB" id="4138613at2759"/>
<dbReference type="InterPro" id="IPR007568">
    <property type="entry name" value="RTA1"/>
</dbReference>
<dbReference type="GO" id="GO:0016020">
    <property type="term" value="C:membrane"/>
    <property type="evidence" value="ECO:0007669"/>
    <property type="project" value="UniProtKB-SubCell"/>
</dbReference>
<keyword evidence="3" id="KW-1133">Transmembrane helix</keyword>
<evidence type="ECO:0000313" key="5">
    <source>
        <dbReference type="EMBL" id="EXJ72023.1"/>
    </source>
</evidence>